<gene>
    <name evidence="2" type="ORF">SH580_18970</name>
</gene>
<organism evidence="2 3">
    <name type="scientific">Coraliomargarita algicola</name>
    <dbReference type="NCBI Taxonomy" id="3092156"/>
    <lineage>
        <taxon>Bacteria</taxon>
        <taxon>Pseudomonadati</taxon>
        <taxon>Verrucomicrobiota</taxon>
        <taxon>Opitutia</taxon>
        <taxon>Puniceicoccales</taxon>
        <taxon>Coraliomargaritaceae</taxon>
        <taxon>Coraliomargarita</taxon>
    </lineage>
</organism>
<evidence type="ECO:0008006" key="4">
    <source>
        <dbReference type="Google" id="ProtNLM"/>
    </source>
</evidence>
<dbReference type="Proteomes" id="UP001324993">
    <property type="component" value="Chromosome"/>
</dbReference>
<dbReference type="Gene3D" id="1.10.287.1490">
    <property type="match status" value="1"/>
</dbReference>
<evidence type="ECO:0000313" key="2">
    <source>
        <dbReference type="EMBL" id="WPJ95503.1"/>
    </source>
</evidence>
<dbReference type="RefSeq" id="WP_319832382.1">
    <property type="nucleotide sequence ID" value="NZ_CP138858.1"/>
</dbReference>
<reference evidence="2 3" key="1">
    <citation type="submission" date="2023-11" db="EMBL/GenBank/DDBJ databases">
        <title>Coraliomargarita sp. nov., isolated from marine algae.</title>
        <authorList>
            <person name="Lee J.K."/>
            <person name="Baek J.H."/>
            <person name="Kim J.M."/>
            <person name="Choi D.G."/>
            <person name="Jeon C.O."/>
        </authorList>
    </citation>
    <scope>NUCLEOTIDE SEQUENCE [LARGE SCALE GENOMIC DNA]</scope>
    <source>
        <strain evidence="2 3">J2-16</strain>
    </source>
</reference>
<protein>
    <recommendedName>
        <fullName evidence="4">C4-type zinc ribbon domain-containing protein</fullName>
    </recommendedName>
</protein>
<proteinExistence type="predicted"/>
<keyword evidence="3" id="KW-1185">Reference proteome</keyword>
<keyword evidence="1" id="KW-0175">Coiled coil</keyword>
<name>A0ABZ0RK94_9BACT</name>
<dbReference type="EMBL" id="CP138858">
    <property type="protein sequence ID" value="WPJ95503.1"/>
    <property type="molecule type" value="Genomic_DNA"/>
</dbReference>
<feature type="coiled-coil region" evidence="1">
    <location>
        <begin position="19"/>
        <end position="171"/>
    </location>
</feature>
<sequence length="234" mass="26493">MSDPQIEKLLIVQDRDVALQKIEQELARIPQERNALEANITAEQANIEAARQALKEKEVERSEIDTEVKAKESAIARFLTQQLEVKKNDEYRALTHQIEQSQQEIAELEEREIELMLEIDTTREAFEAEKAIIEARIQEQTKQIAQLGERENNLKASVDEAKANVEAARSAADENYLGHYDRVKTLCKRPPYVAQIEAHKCGGCHLRVSNEVSSGALLAGEPHFCDQCARIVYA</sequence>
<evidence type="ECO:0000256" key="1">
    <source>
        <dbReference type="SAM" id="Coils"/>
    </source>
</evidence>
<evidence type="ECO:0000313" key="3">
    <source>
        <dbReference type="Proteomes" id="UP001324993"/>
    </source>
</evidence>
<accession>A0ABZ0RK94</accession>